<dbReference type="EMBL" id="CM056810">
    <property type="protein sequence ID" value="KAJ8643322.1"/>
    <property type="molecule type" value="Genomic_DNA"/>
</dbReference>
<accession>A0ACC2MDS5</accession>
<comment type="caution">
    <text evidence="1">The sequence shown here is derived from an EMBL/GenBank/DDBJ whole genome shotgun (WGS) entry which is preliminary data.</text>
</comment>
<proteinExistence type="predicted"/>
<dbReference type="Proteomes" id="UP001234297">
    <property type="component" value="Chromosome 2"/>
</dbReference>
<protein>
    <submittedName>
        <fullName evidence="1">Uncharacterized protein</fullName>
    </submittedName>
</protein>
<evidence type="ECO:0000313" key="1">
    <source>
        <dbReference type="EMBL" id="KAJ8643322.1"/>
    </source>
</evidence>
<reference evidence="1 2" key="1">
    <citation type="journal article" date="2022" name="Hortic Res">
        <title>A haplotype resolved chromosomal level avocado genome allows analysis of novel avocado genes.</title>
        <authorList>
            <person name="Nath O."/>
            <person name="Fletcher S.J."/>
            <person name="Hayward A."/>
            <person name="Shaw L.M."/>
            <person name="Masouleh A.K."/>
            <person name="Furtado A."/>
            <person name="Henry R.J."/>
            <person name="Mitter N."/>
        </authorList>
    </citation>
    <scope>NUCLEOTIDE SEQUENCE [LARGE SCALE GENOMIC DNA]</scope>
    <source>
        <strain evidence="2">cv. Hass</strain>
    </source>
</reference>
<name>A0ACC2MDS5_PERAE</name>
<keyword evidence="2" id="KW-1185">Reference proteome</keyword>
<sequence>MPPLIGSPKGSLSFKQLPAEDSRDNPTFPTPPLSPPSAQRNLFIGLAVGGGVIFVGIIVFAALMYWFRRKEPAPTEPAPAEEDGRRSEEDDTGEEYVVREIQVQSVEDSSSSS</sequence>
<organism evidence="1 2">
    <name type="scientific">Persea americana</name>
    <name type="common">Avocado</name>
    <dbReference type="NCBI Taxonomy" id="3435"/>
    <lineage>
        <taxon>Eukaryota</taxon>
        <taxon>Viridiplantae</taxon>
        <taxon>Streptophyta</taxon>
        <taxon>Embryophyta</taxon>
        <taxon>Tracheophyta</taxon>
        <taxon>Spermatophyta</taxon>
        <taxon>Magnoliopsida</taxon>
        <taxon>Magnoliidae</taxon>
        <taxon>Laurales</taxon>
        <taxon>Lauraceae</taxon>
        <taxon>Persea</taxon>
    </lineage>
</organism>
<gene>
    <name evidence="1" type="ORF">MRB53_005070</name>
</gene>
<evidence type="ECO:0000313" key="2">
    <source>
        <dbReference type="Proteomes" id="UP001234297"/>
    </source>
</evidence>